<comment type="caution">
    <text evidence="2">The sequence shown here is derived from an EMBL/GenBank/DDBJ whole genome shotgun (WGS) entry which is preliminary data.</text>
</comment>
<sequence length="150" mass="17685">MKLDTLVDFGSIIGAFLAAIGFLVSLRQFKLSRTMSYMQHLSDPSMIETRVDVDAWLDSSDDDNARLLQLQEDTELHTKVKVFLSFCNQISIAYRFGAIHNKMAFDIWNPFIPYYWDRLRFYIAWRRSQGYSIGHNLEKFARDIRSFNRK</sequence>
<dbReference type="InterPro" id="IPR031876">
    <property type="entry name" value="DUF4760"/>
</dbReference>
<keyword evidence="1" id="KW-1133">Transmembrane helix</keyword>
<keyword evidence="3" id="KW-1185">Reference proteome</keyword>
<protein>
    <submittedName>
        <fullName evidence="2">Uncharacterized protein</fullName>
    </submittedName>
</protein>
<dbReference type="RefSeq" id="WP_075902979.1">
    <property type="nucleotide sequence ID" value="NZ_MKZS01000001.1"/>
</dbReference>
<evidence type="ECO:0000256" key="1">
    <source>
        <dbReference type="SAM" id="Phobius"/>
    </source>
</evidence>
<feature type="transmembrane region" description="Helical" evidence="1">
    <location>
        <begin position="6"/>
        <end position="26"/>
    </location>
</feature>
<dbReference type="Pfam" id="PF15956">
    <property type="entry name" value="DUF4760"/>
    <property type="match status" value="1"/>
</dbReference>
<reference evidence="2 3" key="1">
    <citation type="submission" date="2016-10" db="EMBL/GenBank/DDBJ databases">
        <title>Comparative genomics uncovers the prolific and rare metabolic potential of the cyanobacterial genus Moorea.</title>
        <authorList>
            <person name="Leao T."/>
            <person name="Castelao G."/>
            <person name="Korobeynikov A."/>
            <person name="Monroe E.A."/>
            <person name="Podell S."/>
            <person name="Glukhov E."/>
            <person name="Allen E."/>
            <person name="Gerwick W.H."/>
            <person name="Gerwick L."/>
        </authorList>
    </citation>
    <scope>NUCLEOTIDE SEQUENCE [LARGE SCALE GENOMIC DNA]</scope>
    <source>
        <strain evidence="2 3">PNG5-198</strain>
    </source>
</reference>
<dbReference type="EMBL" id="MKZS01000001">
    <property type="protein sequence ID" value="OLT61666.1"/>
    <property type="molecule type" value="Genomic_DNA"/>
</dbReference>
<gene>
    <name evidence="2" type="ORF">BJP37_24230</name>
</gene>
<dbReference type="Proteomes" id="UP000186657">
    <property type="component" value="Unassembled WGS sequence"/>
</dbReference>
<dbReference type="AlphaFoldDB" id="A0A1U7N6U7"/>
<keyword evidence="1" id="KW-0812">Transmembrane</keyword>
<evidence type="ECO:0000313" key="3">
    <source>
        <dbReference type="Proteomes" id="UP000186657"/>
    </source>
</evidence>
<proteinExistence type="predicted"/>
<organism evidence="2 3">
    <name type="scientific">Moorena bouillonii PNG</name>
    <dbReference type="NCBI Taxonomy" id="568701"/>
    <lineage>
        <taxon>Bacteria</taxon>
        <taxon>Bacillati</taxon>
        <taxon>Cyanobacteriota</taxon>
        <taxon>Cyanophyceae</taxon>
        <taxon>Coleofasciculales</taxon>
        <taxon>Coleofasciculaceae</taxon>
        <taxon>Moorena</taxon>
    </lineage>
</organism>
<evidence type="ECO:0000313" key="2">
    <source>
        <dbReference type="EMBL" id="OLT61666.1"/>
    </source>
</evidence>
<accession>A0A1U7N6U7</accession>
<name>A0A1U7N6U7_9CYAN</name>
<keyword evidence="1" id="KW-0472">Membrane</keyword>